<dbReference type="GO" id="GO:0019005">
    <property type="term" value="C:SCF ubiquitin ligase complex"/>
    <property type="evidence" value="ECO:0007669"/>
    <property type="project" value="Ensembl"/>
</dbReference>
<evidence type="ECO:0000313" key="17">
    <source>
        <dbReference type="Ensembl" id="ENSSPUP00000000888.1"/>
    </source>
</evidence>
<evidence type="ECO:0000256" key="15">
    <source>
        <dbReference type="ARBA" id="ARBA00081589"/>
    </source>
</evidence>
<evidence type="ECO:0000259" key="16">
    <source>
        <dbReference type="PROSITE" id="PS50181"/>
    </source>
</evidence>
<dbReference type="GO" id="GO:1990756">
    <property type="term" value="F:ubiquitin-like ligase-substrate adaptor activity"/>
    <property type="evidence" value="ECO:0007669"/>
    <property type="project" value="Ensembl"/>
</dbReference>
<dbReference type="SMART" id="SM00256">
    <property type="entry name" value="FBOX"/>
    <property type="match status" value="1"/>
</dbReference>
<dbReference type="Pfam" id="PF12937">
    <property type="entry name" value="F-box-like"/>
    <property type="match status" value="1"/>
</dbReference>
<comment type="pathway">
    <text evidence="3">Protein modification; protein ubiquitination.</text>
</comment>
<keyword evidence="9" id="KW-0832">Ubl conjugation</keyword>
<evidence type="ECO:0000256" key="3">
    <source>
        <dbReference type="ARBA" id="ARBA00004906"/>
    </source>
</evidence>
<evidence type="ECO:0000256" key="10">
    <source>
        <dbReference type="ARBA" id="ARBA00022990"/>
    </source>
</evidence>
<dbReference type="SMART" id="SM00367">
    <property type="entry name" value="LRR_CC"/>
    <property type="match status" value="3"/>
</dbReference>
<dbReference type="GO" id="GO:0045087">
    <property type="term" value="P:innate immune response"/>
    <property type="evidence" value="ECO:0007669"/>
    <property type="project" value="Ensembl"/>
</dbReference>
<dbReference type="GO" id="GO:0005829">
    <property type="term" value="C:cytosol"/>
    <property type="evidence" value="ECO:0007669"/>
    <property type="project" value="Ensembl"/>
</dbReference>
<dbReference type="AlphaFoldDB" id="A0A8D0G3Y0"/>
<dbReference type="GO" id="GO:1905168">
    <property type="term" value="P:positive regulation of double-strand break repair via homologous recombination"/>
    <property type="evidence" value="ECO:0007669"/>
    <property type="project" value="Ensembl"/>
</dbReference>
<comment type="function">
    <text evidence="12">Substrate recognition component of a SCF (SKP1-CUL1-F-box protein) E3 ubiquitin-protein ligase complex which mediates the ubiquitination and subsequent proteasomal degradation of target proteins involved in cell cycle progression, signal transduction and transcription. Specifically recognizes phosphorylated CDKN1B/p27kip and is involved in regulation of G1/S transition. Degradation of CDKN1B/p27kip also requires CKS1. Recognizes target proteins ORC1, CDT1, RBL2, KMT2A/MLL1, CDK9, RAG2, NBN, FOXO1, UBP43, YTHDF2, and probably MYC, TOB1 and TAL1. Degradation of TAL1 also requires STUB1. Recognizes CDKN1A in association with CCNE1 or CCNE2 and CDK2. Promotes ubiquitination and destruction of CDH1 in a CK1-dependent manner, thereby regulating cell migration. Following phosphorylation in response to DNA damage, mediates 'Lys-63'-linked ubiquitination of NBN, promoting ATM recruitment to DNA damage sites and DNA repair via homologous recombination.</text>
</comment>
<evidence type="ECO:0000256" key="1">
    <source>
        <dbReference type="ARBA" id="ARBA00004123"/>
    </source>
</evidence>
<dbReference type="PROSITE" id="PS50181">
    <property type="entry name" value="FBOX"/>
    <property type="match status" value="1"/>
</dbReference>
<dbReference type="GO" id="GO:0051726">
    <property type="term" value="P:regulation of cell cycle"/>
    <property type="evidence" value="ECO:0007669"/>
    <property type="project" value="Ensembl"/>
</dbReference>
<gene>
    <name evidence="17" type="primary">SKP2</name>
</gene>
<dbReference type="InterPro" id="IPR006553">
    <property type="entry name" value="Leu-rich_rpt_Cys-con_subtyp"/>
</dbReference>
<dbReference type="OMA" id="CDFTADH"/>
<keyword evidence="4" id="KW-0963">Cytoplasm</keyword>
<keyword evidence="11" id="KW-0539">Nucleus</keyword>
<dbReference type="FunFam" id="3.80.10.10:FF:000105">
    <property type="entry name" value="S-phase kinase-associated protein 2"/>
    <property type="match status" value="1"/>
</dbReference>
<dbReference type="GO" id="GO:0033148">
    <property type="term" value="P:positive regulation of intracellular estrogen receptor signaling pathway"/>
    <property type="evidence" value="ECO:0007669"/>
    <property type="project" value="Ensembl"/>
</dbReference>
<accession>A0A8D0G3Y0</accession>
<evidence type="ECO:0000256" key="5">
    <source>
        <dbReference type="ARBA" id="ARBA00022553"/>
    </source>
</evidence>
<dbReference type="GO" id="GO:0000082">
    <property type="term" value="P:G1/S transition of mitotic cell cycle"/>
    <property type="evidence" value="ECO:0007669"/>
    <property type="project" value="Ensembl"/>
</dbReference>
<evidence type="ECO:0000256" key="7">
    <source>
        <dbReference type="ARBA" id="ARBA00022737"/>
    </source>
</evidence>
<dbReference type="GeneTree" id="ENSGT00390000007918"/>
<sequence>ACVKACIVGRISMDYKSQESLQQARPLQEILTSGFNVGTSFTWAWDPSKTSELLSGMGVSLLKDKLGAENTPQELLVSLGPPQKRQRVKEKDKDFVIARRPRLFREAVPGISWDALPDELLLGIFSYLPLIDLLKTSQVCWRWHRLAFDDSLWQTLDLSGKSLLPGVIGQLLPVGVTAFHCPWSCIGNPLFKSNGLLRVQHMDLSGCAITVVDLQGILCRCHKLQNLSLEGLALSDNIVRNIAENSSLLRLNLSGCSGFSPEALEIMLSHCSRLEELNLSWCDFTADHVKVAVNHITPKVTQLNFSGYRQNLQISGEKFLTESDSVMLRPECFQYFQQLVYLQHLCLSRLICWSPLAVFGIVTDNSLQVLKETLPHINFNCSYFTTIARPTVENQEFWGIKCRLTLQNL</sequence>
<evidence type="ECO:0000256" key="12">
    <source>
        <dbReference type="ARBA" id="ARBA00056227"/>
    </source>
</evidence>
<dbReference type="GO" id="GO:0070936">
    <property type="term" value="P:protein K48-linked ubiquitination"/>
    <property type="evidence" value="ECO:0007669"/>
    <property type="project" value="Ensembl"/>
</dbReference>
<dbReference type="PANTHER" id="PTHR20933:SF4">
    <property type="entry name" value="F-BOX INVOLVED IN POLYQ PATHOGENESIS, ISOFORM A"/>
    <property type="match status" value="1"/>
</dbReference>
<dbReference type="PANTHER" id="PTHR20933">
    <property type="entry name" value="F-BOX ONLY PROTEIN 33"/>
    <property type="match status" value="1"/>
</dbReference>
<keyword evidence="10" id="KW-0007">Acetylation</keyword>
<dbReference type="CDD" id="cd22114">
    <property type="entry name" value="F-box_FBXL1"/>
    <property type="match status" value="1"/>
</dbReference>
<dbReference type="GO" id="GO:0042802">
    <property type="term" value="F:identical protein binding"/>
    <property type="evidence" value="ECO:0007669"/>
    <property type="project" value="Ensembl"/>
</dbReference>
<evidence type="ECO:0000256" key="8">
    <source>
        <dbReference type="ARBA" id="ARBA00022786"/>
    </source>
</evidence>
<name>A0A8D0G3Y0_SPHPU</name>
<evidence type="ECO:0000256" key="13">
    <source>
        <dbReference type="ARBA" id="ARBA00071634"/>
    </source>
</evidence>
<evidence type="ECO:0000256" key="4">
    <source>
        <dbReference type="ARBA" id="ARBA00022490"/>
    </source>
</evidence>
<evidence type="ECO:0000256" key="9">
    <source>
        <dbReference type="ARBA" id="ARBA00022843"/>
    </source>
</evidence>
<keyword evidence="18" id="KW-1185">Reference proteome</keyword>
<evidence type="ECO:0000256" key="14">
    <source>
        <dbReference type="ARBA" id="ARBA00077776"/>
    </source>
</evidence>
<reference evidence="17" key="1">
    <citation type="submission" date="2025-08" db="UniProtKB">
        <authorList>
            <consortium name="Ensembl"/>
        </authorList>
    </citation>
    <scope>IDENTIFICATION</scope>
</reference>
<evidence type="ECO:0000313" key="18">
    <source>
        <dbReference type="Proteomes" id="UP000694392"/>
    </source>
</evidence>
<dbReference type="InterPro" id="IPR001810">
    <property type="entry name" value="F-box_dom"/>
</dbReference>
<dbReference type="GO" id="GO:0042981">
    <property type="term" value="P:regulation of apoptotic process"/>
    <property type="evidence" value="ECO:0007669"/>
    <property type="project" value="Ensembl"/>
</dbReference>
<organism evidence="17 18">
    <name type="scientific">Sphenodon punctatus</name>
    <name type="common">Tuatara</name>
    <name type="synonym">Hatteria punctata</name>
    <dbReference type="NCBI Taxonomy" id="8508"/>
    <lineage>
        <taxon>Eukaryota</taxon>
        <taxon>Metazoa</taxon>
        <taxon>Chordata</taxon>
        <taxon>Craniata</taxon>
        <taxon>Vertebrata</taxon>
        <taxon>Euteleostomi</taxon>
        <taxon>Lepidosauria</taxon>
        <taxon>Sphenodontia</taxon>
        <taxon>Sphenodontidae</taxon>
        <taxon>Sphenodon</taxon>
    </lineage>
</organism>
<evidence type="ECO:0000256" key="6">
    <source>
        <dbReference type="ARBA" id="ARBA00022614"/>
    </source>
</evidence>
<dbReference type="InterPro" id="IPR036047">
    <property type="entry name" value="F-box-like_dom_sf"/>
</dbReference>
<protein>
    <recommendedName>
        <fullName evidence="13">S-phase kinase-associated protein 2</fullName>
    </recommendedName>
    <alternativeName>
        <fullName evidence="15">Cyclin-A/CDK2-associated protein p45</fullName>
    </alternativeName>
    <alternativeName>
        <fullName evidence="14">F-box protein Skp2</fullName>
    </alternativeName>
</protein>
<dbReference type="Ensembl" id="ENSSPUT00000000938.1">
    <property type="protein sequence ID" value="ENSSPUP00000000888.1"/>
    <property type="gene ID" value="ENSSPUG00000000688.1"/>
</dbReference>
<keyword evidence="5" id="KW-0597">Phosphoprotein</keyword>
<keyword evidence="8" id="KW-0833">Ubl conjugation pathway</keyword>
<dbReference type="SUPFAM" id="SSF81383">
    <property type="entry name" value="F-box domain"/>
    <property type="match status" value="1"/>
</dbReference>
<proteinExistence type="predicted"/>
<comment type="subcellular location">
    <subcellularLocation>
        <location evidence="2">Cytoplasm</location>
    </subcellularLocation>
    <subcellularLocation>
        <location evidence="1">Nucleus</location>
    </subcellularLocation>
</comment>
<dbReference type="InterPro" id="IPR032675">
    <property type="entry name" value="LRR_dom_sf"/>
</dbReference>
<dbReference type="Gene3D" id="3.80.10.10">
    <property type="entry name" value="Ribonuclease Inhibitor"/>
    <property type="match status" value="1"/>
</dbReference>
<evidence type="ECO:0000256" key="2">
    <source>
        <dbReference type="ARBA" id="ARBA00004496"/>
    </source>
</evidence>
<dbReference type="SUPFAM" id="SSF52047">
    <property type="entry name" value="RNI-like"/>
    <property type="match status" value="1"/>
</dbReference>
<keyword evidence="7" id="KW-0677">Repeat</keyword>
<dbReference type="GO" id="GO:0051607">
    <property type="term" value="P:defense response to virus"/>
    <property type="evidence" value="ECO:0007669"/>
    <property type="project" value="Ensembl"/>
</dbReference>
<feature type="domain" description="F-box" evidence="16">
    <location>
        <begin position="110"/>
        <end position="156"/>
    </location>
</feature>
<dbReference type="GO" id="GO:0000729">
    <property type="term" value="P:DNA double-strand break processing"/>
    <property type="evidence" value="ECO:0007669"/>
    <property type="project" value="Ensembl"/>
</dbReference>
<dbReference type="GO" id="GO:0000086">
    <property type="term" value="P:G2/M transition of mitotic cell cycle"/>
    <property type="evidence" value="ECO:0007669"/>
    <property type="project" value="Ensembl"/>
</dbReference>
<reference evidence="17" key="2">
    <citation type="submission" date="2025-09" db="UniProtKB">
        <authorList>
            <consortium name="Ensembl"/>
        </authorList>
    </citation>
    <scope>IDENTIFICATION</scope>
</reference>
<dbReference type="GO" id="GO:0005730">
    <property type="term" value="C:nucleolus"/>
    <property type="evidence" value="ECO:0007669"/>
    <property type="project" value="Ensembl"/>
</dbReference>
<dbReference type="Proteomes" id="UP000694392">
    <property type="component" value="Unplaced"/>
</dbReference>
<evidence type="ECO:0000256" key="11">
    <source>
        <dbReference type="ARBA" id="ARBA00023242"/>
    </source>
</evidence>
<dbReference type="GO" id="GO:0043161">
    <property type="term" value="P:proteasome-mediated ubiquitin-dependent protein catabolic process"/>
    <property type="evidence" value="ECO:0007669"/>
    <property type="project" value="Ensembl"/>
</dbReference>
<keyword evidence="6" id="KW-0433">Leucine-rich repeat</keyword>
<dbReference type="GO" id="GO:1990166">
    <property type="term" value="P:protein localization to site of double-strand break"/>
    <property type="evidence" value="ECO:0007669"/>
    <property type="project" value="Ensembl"/>
</dbReference>
<dbReference type="GO" id="GO:1902916">
    <property type="term" value="P:positive regulation of protein polyubiquitination"/>
    <property type="evidence" value="ECO:0007669"/>
    <property type="project" value="Ensembl"/>
</dbReference>
<dbReference type="GO" id="GO:0070534">
    <property type="term" value="P:protein K63-linked ubiquitination"/>
    <property type="evidence" value="ECO:0007669"/>
    <property type="project" value="Ensembl"/>
</dbReference>
<dbReference type="GO" id="GO:0005654">
    <property type="term" value="C:nucleoplasm"/>
    <property type="evidence" value="ECO:0007669"/>
    <property type="project" value="Ensembl"/>
</dbReference>